<keyword evidence="3 5" id="KW-1133">Transmembrane helix</keyword>
<dbReference type="Proteomes" id="UP000215196">
    <property type="component" value="Chromosome 1"/>
</dbReference>
<evidence type="ECO:0000256" key="4">
    <source>
        <dbReference type="ARBA" id="ARBA00023136"/>
    </source>
</evidence>
<keyword evidence="2 5" id="KW-0812">Transmembrane</keyword>
<dbReference type="Gene3D" id="3.40.50.720">
    <property type="entry name" value="NAD(P)-binding Rossmann-like Domain"/>
    <property type="match status" value="1"/>
</dbReference>
<comment type="subcellular location">
    <subcellularLocation>
        <location evidence="5">Cell membrane</location>
        <topology evidence="5">Multi-pass membrane protein</topology>
    </subcellularLocation>
    <subcellularLocation>
        <location evidence="1">Membrane</location>
        <topology evidence="1">Multi-pass membrane protein</topology>
    </subcellularLocation>
</comment>
<dbReference type="PANTHER" id="PTHR43701:SF12">
    <property type="entry name" value="MEMBRANE TRANSPORTER PROTEIN YTNM-RELATED"/>
    <property type="match status" value="1"/>
</dbReference>
<evidence type="ECO:0000256" key="3">
    <source>
        <dbReference type="ARBA" id="ARBA00022989"/>
    </source>
</evidence>
<dbReference type="GO" id="GO:0005886">
    <property type="term" value="C:plasma membrane"/>
    <property type="evidence" value="ECO:0007669"/>
    <property type="project" value="UniProtKB-SubCell"/>
</dbReference>
<organism evidence="6 7">
    <name type="scientific">Chryseobacterium taklimakanense</name>
    <dbReference type="NCBI Taxonomy" id="536441"/>
    <lineage>
        <taxon>Bacteria</taxon>
        <taxon>Pseudomonadati</taxon>
        <taxon>Bacteroidota</taxon>
        <taxon>Flavobacteriia</taxon>
        <taxon>Flavobacteriales</taxon>
        <taxon>Weeksellaceae</taxon>
        <taxon>Chryseobacterium group</taxon>
        <taxon>Chryseobacterium</taxon>
    </lineage>
</organism>
<feature type="transmembrane region" description="Helical" evidence="5">
    <location>
        <begin position="329"/>
        <end position="352"/>
    </location>
</feature>
<proteinExistence type="inferred from homology"/>
<evidence type="ECO:0000313" key="6">
    <source>
        <dbReference type="EMBL" id="SNV35741.1"/>
    </source>
</evidence>
<dbReference type="InterPro" id="IPR002781">
    <property type="entry name" value="TM_pro_TauE-like"/>
</dbReference>
<comment type="similarity">
    <text evidence="5">Belongs to the 4-toluene sulfonate uptake permease (TSUP) (TC 2.A.102) family.</text>
</comment>
<feature type="transmembrane region" description="Helical" evidence="5">
    <location>
        <begin position="223"/>
        <end position="247"/>
    </location>
</feature>
<feature type="transmembrane region" description="Helical" evidence="5">
    <location>
        <begin position="358"/>
        <end position="375"/>
    </location>
</feature>
<keyword evidence="5" id="KW-1003">Cell membrane</keyword>
<dbReference type="RefSeq" id="WP_095069987.1">
    <property type="nucleotide sequence ID" value="NZ_LT906465.1"/>
</dbReference>
<feature type="transmembrane region" description="Helical" evidence="5">
    <location>
        <begin position="267"/>
        <end position="293"/>
    </location>
</feature>
<sequence>MNEHRLNRIPPFFLNVERLPLVIVGSNKTVLDVVTSVCTTSEESIIRVFDLEISEALKKYAEKYPQIKLYNRNIEAKDLHDLSLLIIATNDDEYEQYVLSLSRQRSILVCVTGKPQISDFSPVSVIETSSFNLGILSNDISPEVTSRLHRIIENSIPNDIDGLIERLKFVQKNPLMNNIDDELRELDRITAEYLDQKQKPKDSAAELENLAKVNKAVQRRANIYLGIIGVLVFLAIFSFIIVNFQLWPDIKAFLSEDNHIFYKMLAAGFFAEVVAGSMGMGYGVICTTILLMLNVAPPVVSASIHSAETFTSAAGSISHYKLKNVNMKLVKALAPAAILGAIIGALALTYFGKHYSEVVKPIISCYTFYLGINILRNAFKNKTKNIRKQKSAKKLSVLGFSGGFIDSFAGGGWGPLVTGTLMKDGRTPRYVVGSSTLSKCLLTVTSAVTFVFTLGIQHWNIVLGLLIGGIVTAPFSAMLTAKLPVRKMFIVVGSLVIIMSSVTIFRAIF</sequence>
<dbReference type="KEGG" id="ctak:4412677_00452"/>
<feature type="transmembrane region" description="Helical" evidence="5">
    <location>
        <begin position="395"/>
        <end position="416"/>
    </location>
</feature>
<dbReference type="PANTHER" id="PTHR43701">
    <property type="entry name" value="MEMBRANE TRANSPORTER PROTEIN MJ0441-RELATED"/>
    <property type="match status" value="1"/>
</dbReference>
<dbReference type="Pfam" id="PF01925">
    <property type="entry name" value="TauE"/>
    <property type="match status" value="1"/>
</dbReference>
<dbReference type="InterPro" id="IPR051598">
    <property type="entry name" value="TSUP/Inactive_protease-like"/>
</dbReference>
<evidence type="ECO:0000256" key="1">
    <source>
        <dbReference type="ARBA" id="ARBA00004141"/>
    </source>
</evidence>
<name>A0A239WMN5_9FLAO</name>
<evidence type="ECO:0000256" key="2">
    <source>
        <dbReference type="ARBA" id="ARBA00022692"/>
    </source>
</evidence>
<reference evidence="6 7" key="1">
    <citation type="submission" date="2017-06" db="EMBL/GenBank/DDBJ databases">
        <authorList>
            <consortium name="Pathogen Informatics"/>
        </authorList>
    </citation>
    <scope>NUCLEOTIDE SEQUENCE [LARGE SCALE GENOMIC DNA]</scope>
    <source>
        <strain evidence="6 7">NCTC13490</strain>
    </source>
</reference>
<gene>
    <name evidence="6" type="ORF">SAMEA4412677_00452</name>
</gene>
<feature type="transmembrane region" description="Helical" evidence="5">
    <location>
        <begin position="487"/>
        <end position="508"/>
    </location>
</feature>
<feature type="transmembrane region" description="Helical" evidence="5">
    <location>
        <begin position="461"/>
        <end position="481"/>
    </location>
</feature>
<keyword evidence="4 5" id="KW-0472">Membrane</keyword>
<feature type="transmembrane region" description="Helical" evidence="5">
    <location>
        <begin position="436"/>
        <end position="454"/>
    </location>
</feature>
<protein>
    <recommendedName>
        <fullName evidence="5">Probable membrane transporter protein</fullName>
    </recommendedName>
</protein>
<dbReference type="EMBL" id="LT906465">
    <property type="protein sequence ID" value="SNV35741.1"/>
    <property type="molecule type" value="Genomic_DNA"/>
</dbReference>
<dbReference type="AlphaFoldDB" id="A0A239WMN5"/>
<accession>A0A239WMN5</accession>
<dbReference type="Pfam" id="PF13241">
    <property type="entry name" value="NAD_binding_7"/>
    <property type="match status" value="1"/>
</dbReference>
<evidence type="ECO:0000256" key="5">
    <source>
        <dbReference type="RuleBase" id="RU363041"/>
    </source>
</evidence>
<evidence type="ECO:0000313" key="7">
    <source>
        <dbReference type="Proteomes" id="UP000215196"/>
    </source>
</evidence>
<keyword evidence="7" id="KW-1185">Reference proteome</keyword>